<keyword evidence="1" id="KW-0472">Membrane</keyword>
<sequence>MPLWLDLLRTPMAAPETPALRRMRFIWQGLCVTCALVVGFFSPLRHAVGRPAPIGAAVLLLATAAYTCIYLIQKQRADRAFLNTMGELE</sequence>
<feature type="transmembrane region" description="Helical" evidence="1">
    <location>
        <begin position="54"/>
        <end position="72"/>
    </location>
</feature>
<evidence type="ECO:0000313" key="2">
    <source>
        <dbReference type="EMBL" id="TGX49152.1"/>
    </source>
</evidence>
<proteinExistence type="predicted"/>
<evidence type="ECO:0000256" key="1">
    <source>
        <dbReference type="SAM" id="Phobius"/>
    </source>
</evidence>
<dbReference type="AlphaFoldDB" id="A0A4V3QY68"/>
<feature type="transmembrane region" description="Helical" evidence="1">
    <location>
        <begin position="25"/>
        <end position="42"/>
    </location>
</feature>
<evidence type="ECO:0000313" key="3">
    <source>
        <dbReference type="Proteomes" id="UP000306147"/>
    </source>
</evidence>
<dbReference type="Proteomes" id="UP000306147">
    <property type="component" value="Unassembled WGS sequence"/>
</dbReference>
<dbReference type="EMBL" id="SRXT01000009">
    <property type="protein sequence ID" value="TGX49152.1"/>
    <property type="molecule type" value="Genomic_DNA"/>
</dbReference>
<keyword evidence="1" id="KW-1133">Transmembrane helix</keyword>
<dbReference type="OrthoDB" id="7409737at2"/>
<accession>A0A4V3QY68</accession>
<reference evidence="2 3" key="1">
    <citation type="submission" date="2019-04" db="EMBL/GenBank/DDBJ databases">
        <title>Sphingomonas psychrotolerans sp. nov., isolated from soil in the Tianshan Mountains, Xinjiang, China.</title>
        <authorList>
            <person name="Luo Y."/>
            <person name="Sheng H."/>
        </authorList>
    </citation>
    <scope>NUCLEOTIDE SEQUENCE [LARGE SCALE GENOMIC DNA]</scope>
    <source>
        <strain evidence="2 3">ZFGT-11</strain>
    </source>
</reference>
<organism evidence="2 3">
    <name type="scientific">Sphingomonas gei</name>
    <dbReference type="NCBI Taxonomy" id="1395960"/>
    <lineage>
        <taxon>Bacteria</taxon>
        <taxon>Pseudomonadati</taxon>
        <taxon>Pseudomonadota</taxon>
        <taxon>Alphaproteobacteria</taxon>
        <taxon>Sphingomonadales</taxon>
        <taxon>Sphingomonadaceae</taxon>
        <taxon>Sphingomonas</taxon>
    </lineage>
</organism>
<comment type="caution">
    <text evidence="2">The sequence shown here is derived from an EMBL/GenBank/DDBJ whole genome shotgun (WGS) entry which is preliminary data.</text>
</comment>
<protein>
    <submittedName>
        <fullName evidence="2">Uncharacterized protein</fullName>
    </submittedName>
</protein>
<name>A0A4V3QY68_9SPHN</name>
<keyword evidence="1" id="KW-0812">Transmembrane</keyword>
<dbReference type="RefSeq" id="WP_135965646.1">
    <property type="nucleotide sequence ID" value="NZ_SRXT01000009.1"/>
</dbReference>
<keyword evidence="3" id="KW-1185">Reference proteome</keyword>
<gene>
    <name evidence="2" type="ORF">E5A73_20150</name>
</gene>